<comment type="caution">
    <text evidence="1">The sequence shown here is derived from an EMBL/GenBank/DDBJ whole genome shotgun (WGS) entry which is preliminary data.</text>
</comment>
<keyword evidence="2" id="KW-1185">Reference proteome</keyword>
<protein>
    <recommendedName>
        <fullName evidence="3">Transcriptional regulator TetR C-terminal Proteobacteria type domain-containing protein</fullName>
    </recommendedName>
</protein>
<reference evidence="1 2" key="1">
    <citation type="submission" date="2018-09" db="EMBL/GenBank/DDBJ databases">
        <authorList>
            <person name="Le Fleche-Mateos A."/>
        </authorList>
    </citation>
    <scope>NUCLEOTIDE SEQUENCE [LARGE SCALE GENOMIC DNA]</scope>
    <source>
        <strain evidence="1 2">DSM 27399</strain>
    </source>
</reference>
<proteinExistence type="predicted"/>
<gene>
    <name evidence="1" type="ORF">D6C13_08105</name>
</gene>
<organism evidence="1 2">
    <name type="scientific">Rahnella woolbedingensis</name>
    <dbReference type="NCBI Taxonomy" id="1510574"/>
    <lineage>
        <taxon>Bacteria</taxon>
        <taxon>Pseudomonadati</taxon>
        <taxon>Pseudomonadota</taxon>
        <taxon>Gammaproteobacteria</taxon>
        <taxon>Enterobacterales</taxon>
        <taxon>Yersiniaceae</taxon>
        <taxon>Rahnella</taxon>
    </lineage>
</organism>
<dbReference type="RefSeq" id="WP_120132277.1">
    <property type="nucleotide sequence ID" value="NZ_RAHH01000008.1"/>
</dbReference>
<dbReference type="Proteomes" id="UP000284908">
    <property type="component" value="Unassembled WGS sequence"/>
</dbReference>
<dbReference type="AlphaFoldDB" id="A0A419NAN0"/>
<evidence type="ECO:0008006" key="3">
    <source>
        <dbReference type="Google" id="ProtNLM"/>
    </source>
</evidence>
<evidence type="ECO:0000313" key="1">
    <source>
        <dbReference type="EMBL" id="RJT45043.1"/>
    </source>
</evidence>
<name>A0A419NAN0_9GAMM</name>
<dbReference type="OrthoDB" id="6504526at2"/>
<sequence length="137" mass="15537">MNHTDVIAFRERLSALVRSLQIAPQVAENQVLDRMALNFRKLLNFFAEDYAATEQAFLLPPQAQETQRLLCDLMAENLIVSQQNKLFREDIPAMLMAQCFTGILVQLAQTRGDPKVRHENSLACAKLFCEGVWPGKC</sequence>
<accession>A0A419NAN0</accession>
<dbReference type="EMBL" id="RAHH01000008">
    <property type="protein sequence ID" value="RJT45043.1"/>
    <property type="molecule type" value="Genomic_DNA"/>
</dbReference>
<evidence type="ECO:0000313" key="2">
    <source>
        <dbReference type="Proteomes" id="UP000284908"/>
    </source>
</evidence>